<dbReference type="Proteomes" id="UP000467840">
    <property type="component" value="Chromosome 16"/>
</dbReference>
<gene>
    <name evidence="1" type="ORF">GH714_006683</name>
</gene>
<keyword evidence="2" id="KW-1185">Reference proteome</keyword>
<protein>
    <submittedName>
        <fullName evidence="1">Uncharacterized protein</fullName>
    </submittedName>
</protein>
<sequence length="294" mass="33673">MRRDLNELKGLRADVNRMMEYMMGNERENKNKREEIGVHMGDAGRVGRGILVEPRMEEQEELNWYGDEFEEAFEYGNHHFNGRRFRPPRGRGVKVTGLWMSALGVVNLALNLRAYDFVSQEIRAAEDPEFETFYTKNILLNEGIRAWMAAQDQPHENLIFPEETNMPDYKGLTTPTTAHDGLSASGAEAMTDVTLYRTIVNSLQYLNLTRPDISFSINKVSQYVIVPQLNTGVFVKHFLHYLNATQHHGLLLSHYTDFIVHAYDDTNGASSLDDKKISSWLCDFHGIKPCILNV</sequence>
<proteinExistence type="predicted"/>
<evidence type="ECO:0000313" key="2">
    <source>
        <dbReference type="Proteomes" id="UP000467840"/>
    </source>
</evidence>
<comment type="caution">
    <text evidence="1">The sequence shown here is derived from an EMBL/GenBank/DDBJ whole genome shotgun (WGS) entry which is preliminary data.</text>
</comment>
<dbReference type="SUPFAM" id="SSF81483">
    <property type="entry name" value="Bacterial photosystem II reaction centre, L and M subunits"/>
    <property type="match status" value="1"/>
</dbReference>
<name>A0A6A6LRM1_HEVBR</name>
<dbReference type="PANTHER" id="PTHR11439">
    <property type="entry name" value="GAG-POL-RELATED RETROTRANSPOSON"/>
    <property type="match status" value="1"/>
</dbReference>
<dbReference type="PANTHER" id="PTHR11439:SF467">
    <property type="entry name" value="INTEGRASE CATALYTIC DOMAIN-CONTAINING PROTEIN"/>
    <property type="match status" value="1"/>
</dbReference>
<dbReference type="InterPro" id="IPR036854">
    <property type="entry name" value="Photo_II_D1/D2_sf"/>
</dbReference>
<dbReference type="AlphaFoldDB" id="A0A6A6LRM1"/>
<dbReference type="EMBL" id="JAAGAX010000009">
    <property type="protein sequence ID" value="KAF2302763.1"/>
    <property type="molecule type" value="Genomic_DNA"/>
</dbReference>
<evidence type="ECO:0000313" key="1">
    <source>
        <dbReference type="EMBL" id="KAF2302763.1"/>
    </source>
</evidence>
<accession>A0A6A6LRM1</accession>
<organism evidence="1 2">
    <name type="scientific">Hevea brasiliensis</name>
    <name type="common">Para rubber tree</name>
    <name type="synonym">Siphonia brasiliensis</name>
    <dbReference type="NCBI Taxonomy" id="3981"/>
    <lineage>
        <taxon>Eukaryota</taxon>
        <taxon>Viridiplantae</taxon>
        <taxon>Streptophyta</taxon>
        <taxon>Embryophyta</taxon>
        <taxon>Tracheophyta</taxon>
        <taxon>Spermatophyta</taxon>
        <taxon>Magnoliopsida</taxon>
        <taxon>eudicotyledons</taxon>
        <taxon>Gunneridae</taxon>
        <taxon>Pentapetalae</taxon>
        <taxon>rosids</taxon>
        <taxon>fabids</taxon>
        <taxon>Malpighiales</taxon>
        <taxon>Euphorbiaceae</taxon>
        <taxon>Crotonoideae</taxon>
        <taxon>Micrandreae</taxon>
        <taxon>Hevea</taxon>
    </lineage>
</organism>
<reference evidence="1 2" key="1">
    <citation type="journal article" date="2020" name="Mol. Plant">
        <title>The Chromosome-Based Rubber Tree Genome Provides New Insights into Spurge Genome Evolution and Rubber Biosynthesis.</title>
        <authorList>
            <person name="Liu J."/>
            <person name="Shi C."/>
            <person name="Shi C.C."/>
            <person name="Li W."/>
            <person name="Zhang Q.J."/>
            <person name="Zhang Y."/>
            <person name="Li K."/>
            <person name="Lu H.F."/>
            <person name="Shi C."/>
            <person name="Zhu S.T."/>
            <person name="Xiao Z.Y."/>
            <person name="Nan H."/>
            <person name="Yue Y."/>
            <person name="Zhu X.G."/>
            <person name="Wu Y."/>
            <person name="Hong X.N."/>
            <person name="Fan G.Y."/>
            <person name="Tong Y."/>
            <person name="Zhang D."/>
            <person name="Mao C.L."/>
            <person name="Liu Y.L."/>
            <person name="Hao S.J."/>
            <person name="Liu W.Q."/>
            <person name="Lv M.Q."/>
            <person name="Zhang H.B."/>
            <person name="Liu Y."/>
            <person name="Hu-Tang G.R."/>
            <person name="Wang J.P."/>
            <person name="Wang J.H."/>
            <person name="Sun Y.H."/>
            <person name="Ni S.B."/>
            <person name="Chen W.B."/>
            <person name="Zhang X.C."/>
            <person name="Jiao Y.N."/>
            <person name="Eichler E.E."/>
            <person name="Li G.H."/>
            <person name="Liu X."/>
            <person name="Gao L.Z."/>
        </authorList>
    </citation>
    <scope>NUCLEOTIDE SEQUENCE [LARGE SCALE GENOMIC DNA]</scope>
    <source>
        <strain evidence="2">cv. GT1</strain>
        <tissue evidence="1">Leaf</tissue>
    </source>
</reference>
<dbReference type="GO" id="GO:0009772">
    <property type="term" value="P:photosynthetic electron transport in photosystem II"/>
    <property type="evidence" value="ECO:0007669"/>
    <property type="project" value="InterPro"/>
</dbReference>